<dbReference type="RefSeq" id="XP_066715144.1">
    <property type="nucleotide sequence ID" value="XM_066859657.1"/>
</dbReference>
<dbReference type="InterPro" id="IPR008922">
    <property type="entry name" value="Di-copper_centre_dom_sf"/>
</dbReference>
<proteinExistence type="predicted"/>
<sequence length="66" mass="7327">MLDCVYWVWQALHPTEKGKITGGTVMREPNSPPATLSDPLDFMGLDINRPIGDLLDTLGETPLLYL</sequence>
<dbReference type="EMBL" id="JAQQWL010000008">
    <property type="protein sequence ID" value="KAK8061882.1"/>
    <property type="molecule type" value="Genomic_DNA"/>
</dbReference>
<reference evidence="1 2" key="1">
    <citation type="submission" date="2023-01" db="EMBL/GenBank/DDBJ databases">
        <title>Analysis of 21 Apiospora genomes using comparative genomics revels a genus with tremendous synthesis potential of carbohydrate active enzymes and secondary metabolites.</title>
        <authorList>
            <person name="Sorensen T."/>
        </authorList>
    </citation>
    <scope>NUCLEOTIDE SEQUENCE [LARGE SCALE GENOMIC DNA]</scope>
    <source>
        <strain evidence="1 2">CBS 135458</strain>
    </source>
</reference>
<dbReference type="GeneID" id="92092720"/>
<keyword evidence="2" id="KW-1185">Reference proteome</keyword>
<gene>
    <name evidence="1" type="ORF">PG994_008248</name>
</gene>
<protein>
    <submittedName>
        <fullName evidence="1">FAD-binding domain-containing protein</fullName>
    </submittedName>
</protein>
<accession>A0ABR1UT71</accession>
<name>A0ABR1UT71_9PEZI</name>
<evidence type="ECO:0000313" key="1">
    <source>
        <dbReference type="EMBL" id="KAK8061882.1"/>
    </source>
</evidence>
<dbReference type="Gene3D" id="1.10.1280.10">
    <property type="entry name" value="Di-copper center containing domain from catechol oxidase"/>
    <property type="match status" value="1"/>
</dbReference>
<evidence type="ECO:0000313" key="2">
    <source>
        <dbReference type="Proteomes" id="UP001480595"/>
    </source>
</evidence>
<dbReference type="SUPFAM" id="SSF48056">
    <property type="entry name" value="Di-copper centre-containing domain"/>
    <property type="match status" value="1"/>
</dbReference>
<organism evidence="1 2">
    <name type="scientific">Apiospora phragmitis</name>
    <dbReference type="NCBI Taxonomy" id="2905665"/>
    <lineage>
        <taxon>Eukaryota</taxon>
        <taxon>Fungi</taxon>
        <taxon>Dikarya</taxon>
        <taxon>Ascomycota</taxon>
        <taxon>Pezizomycotina</taxon>
        <taxon>Sordariomycetes</taxon>
        <taxon>Xylariomycetidae</taxon>
        <taxon>Amphisphaeriales</taxon>
        <taxon>Apiosporaceae</taxon>
        <taxon>Apiospora</taxon>
    </lineage>
</organism>
<dbReference type="Proteomes" id="UP001480595">
    <property type="component" value="Unassembled WGS sequence"/>
</dbReference>
<comment type="caution">
    <text evidence="1">The sequence shown here is derived from an EMBL/GenBank/DDBJ whole genome shotgun (WGS) entry which is preliminary data.</text>
</comment>